<feature type="chain" id="PRO_5035196459" evidence="1">
    <location>
        <begin position="26"/>
        <end position="136"/>
    </location>
</feature>
<evidence type="ECO:0000259" key="2">
    <source>
        <dbReference type="SMART" id="SM00900"/>
    </source>
</evidence>
<name>A0A8J8BBJ8_9ACTN</name>
<dbReference type="Proteomes" id="UP000677913">
    <property type="component" value="Unassembled WGS sequence"/>
</dbReference>
<evidence type="ECO:0000313" key="3">
    <source>
        <dbReference type="EMBL" id="MBS2964132.1"/>
    </source>
</evidence>
<dbReference type="AlphaFoldDB" id="A0A8J8BBJ8"/>
<dbReference type="InterPro" id="IPR007329">
    <property type="entry name" value="FMN-bd"/>
</dbReference>
<accession>A0A8J8BBJ8</accession>
<dbReference type="RefSeq" id="WP_211468489.1">
    <property type="nucleotide sequence ID" value="NZ_JAGSXH010000042.1"/>
</dbReference>
<protein>
    <submittedName>
        <fullName evidence="3">FMN-binding protein</fullName>
    </submittedName>
</protein>
<dbReference type="EMBL" id="JAGSXH010000042">
    <property type="protein sequence ID" value="MBS2964132.1"/>
    <property type="molecule type" value="Genomic_DNA"/>
</dbReference>
<dbReference type="GO" id="GO:0010181">
    <property type="term" value="F:FMN binding"/>
    <property type="evidence" value="ECO:0007669"/>
    <property type="project" value="InterPro"/>
</dbReference>
<comment type="caution">
    <text evidence="3">The sequence shown here is derived from an EMBL/GenBank/DDBJ whole genome shotgun (WGS) entry which is preliminary data.</text>
</comment>
<feature type="signal peptide" evidence="1">
    <location>
        <begin position="1"/>
        <end position="25"/>
    </location>
</feature>
<feature type="domain" description="FMN-binding" evidence="2">
    <location>
        <begin position="55"/>
        <end position="132"/>
    </location>
</feature>
<proteinExistence type="predicted"/>
<dbReference type="GO" id="GO:0016020">
    <property type="term" value="C:membrane"/>
    <property type="evidence" value="ECO:0007669"/>
    <property type="project" value="InterPro"/>
</dbReference>
<gene>
    <name evidence="3" type="ORF">KGA66_13825</name>
</gene>
<keyword evidence="4" id="KW-1185">Reference proteome</keyword>
<evidence type="ECO:0000313" key="4">
    <source>
        <dbReference type="Proteomes" id="UP000677913"/>
    </source>
</evidence>
<dbReference type="SMART" id="SM00900">
    <property type="entry name" value="FMN_bind"/>
    <property type="match status" value="1"/>
</dbReference>
<dbReference type="Pfam" id="PF04205">
    <property type="entry name" value="FMN_bind"/>
    <property type="match status" value="1"/>
</dbReference>
<dbReference type="Gene3D" id="3.90.1010.20">
    <property type="match status" value="1"/>
</dbReference>
<evidence type="ECO:0000256" key="1">
    <source>
        <dbReference type="SAM" id="SignalP"/>
    </source>
</evidence>
<organism evidence="3 4">
    <name type="scientific">Actinocrinis puniceicyclus</name>
    <dbReference type="NCBI Taxonomy" id="977794"/>
    <lineage>
        <taxon>Bacteria</taxon>
        <taxon>Bacillati</taxon>
        <taxon>Actinomycetota</taxon>
        <taxon>Actinomycetes</taxon>
        <taxon>Catenulisporales</taxon>
        <taxon>Actinospicaceae</taxon>
        <taxon>Actinocrinis</taxon>
    </lineage>
</organism>
<keyword evidence="1" id="KW-0732">Signal</keyword>
<sequence>MSLRRTAAVVIATMLAMLALFAAKAGSRAQNAAMSVTIVSQGPVHVATGPQIVLAHGIVQVKVTVTDGRIIDVTALQLPHDNPHSWDDSTEAAAKLRTEVLAAQSADVNVVSGATYTSRGYARSLQAALDALGMKS</sequence>
<reference evidence="3" key="1">
    <citation type="submission" date="2021-04" db="EMBL/GenBank/DDBJ databases">
        <title>Genome based classification of Actinospica acidithermotolerans sp. nov., an actinobacterium isolated from an Indonesian hot spring.</title>
        <authorList>
            <person name="Kusuma A.B."/>
            <person name="Putra K.E."/>
            <person name="Nafisah S."/>
            <person name="Loh J."/>
            <person name="Nouioui I."/>
            <person name="Goodfellow M."/>
        </authorList>
    </citation>
    <scope>NUCLEOTIDE SEQUENCE</scope>
    <source>
        <strain evidence="3">DSM 45618</strain>
    </source>
</reference>